<dbReference type="EMBL" id="CM007381">
    <property type="protein sequence ID" value="ONK79413.1"/>
    <property type="molecule type" value="Genomic_DNA"/>
</dbReference>
<dbReference type="AlphaFoldDB" id="A0A5P1FNW4"/>
<feature type="region of interest" description="Disordered" evidence="1">
    <location>
        <begin position="1"/>
        <end position="49"/>
    </location>
</feature>
<evidence type="ECO:0000313" key="2">
    <source>
        <dbReference type="EMBL" id="ONK79413.1"/>
    </source>
</evidence>
<accession>A0A5P1FNW4</accession>
<organism evidence="2 3">
    <name type="scientific">Asparagus officinalis</name>
    <name type="common">Garden asparagus</name>
    <dbReference type="NCBI Taxonomy" id="4686"/>
    <lineage>
        <taxon>Eukaryota</taxon>
        <taxon>Viridiplantae</taxon>
        <taxon>Streptophyta</taxon>
        <taxon>Embryophyta</taxon>
        <taxon>Tracheophyta</taxon>
        <taxon>Spermatophyta</taxon>
        <taxon>Magnoliopsida</taxon>
        <taxon>Liliopsida</taxon>
        <taxon>Asparagales</taxon>
        <taxon>Asparagaceae</taxon>
        <taxon>Asparagoideae</taxon>
        <taxon>Asparagus</taxon>
    </lineage>
</organism>
<evidence type="ECO:0000313" key="3">
    <source>
        <dbReference type="Proteomes" id="UP000243459"/>
    </source>
</evidence>
<gene>
    <name evidence="2" type="ORF">A4U43_C01F6100</name>
</gene>
<evidence type="ECO:0000256" key="1">
    <source>
        <dbReference type="SAM" id="MobiDB-lite"/>
    </source>
</evidence>
<keyword evidence="3" id="KW-1185">Reference proteome</keyword>
<proteinExistence type="predicted"/>
<dbReference type="Gramene" id="ONK79413">
    <property type="protein sequence ID" value="ONK79413"/>
    <property type="gene ID" value="A4U43_C01F6100"/>
</dbReference>
<dbReference type="Proteomes" id="UP000243459">
    <property type="component" value="Chromosome 1"/>
</dbReference>
<reference evidence="3" key="1">
    <citation type="journal article" date="2017" name="Nat. Commun.">
        <title>The asparagus genome sheds light on the origin and evolution of a young Y chromosome.</title>
        <authorList>
            <person name="Harkess A."/>
            <person name="Zhou J."/>
            <person name="Xu C."/>
            <person name="Bowers J.E."/>
            <person name="Van der Hulst R."/>
            <person name="Ayyampalayam S."/>
            <person name="Mercati F."/>
            <person name="Riccardi P."/>
            <person name="McKain M.R."/>
            <person name="Kakrana A."/>
            <person name="Tang H."/>
            <person name="Ray J."/>
            <person name="Groenendijk J."/>
            <person name="Arikit S."/>
            <person name="Mathioni S.M."/>
            <person name="Nakano M."/>
            <person name="Shan H."/>
            <person name="Telgmann-Rauber A."/>
            <person name="Kanno A."/>
            <person name="Yue Z."/>
            <person name="Chen H."/>
            <person name="Li W."/>
            <person name="Chen Y."/>
            <person name="Xu X."/>
            <person name="Zhang Y."/>
            <person name="Luo S."/>
            <person name="Chen H."/>
            <person name="Gao J."/>
            <person name="Mao Z."/>
            <person name="Pires J.C."/>
            <person name="Luo M."/>
            <person name="Kudrna D."/>
            <person name="Wing R.A."/>
            <person name="Meyers B.C."/>
            <person name="Yi K."/>
            <person name="Kong H."/>
            <person name="Lavrijsen P."/>
            <person name="Sunseri F."/>
            <person name="Falavigna A."/>
            <person name="Ye Y."/>
            <person name="Leebens-Mack J.H."/>
            <person name="Chen G."/>
        </authorList>
    </citation>
    <scope>NUCLEOTIDE SEQUENCE [LARGE SCALE GENOMIC DNA]</scope>
    <source>
        <strain evidence="3">cv. DH0086</strain>
    </source>
</reference>
<name>A0A5P1FNW4_ASPOF</name>
<feature type="compositionally biased region" description="Low complexity" evidence="1">
    <location>
        <begin position="28"/>
        <end position="42"/>
    </location>
</feature>
<protein>
    <submittedName>
        <fullName evidence="2">Uncharacterized protein</fullName>
    </submittedName>
</protein>
<sequence>MRCVIEEISDDDDWGNSKPSRILKKAKPPSTSPTTTTTTMTAKNEEEEEEEAEIKINGRSLLKILHLLVGISSLEELFSPRIRRLRKSDTGECGVQLWHSVA</sequence>